<proteinExistence type="predicted"/>
<name>A0ABS8U325_9SPHI</name>
<comment type="caution">
    <text evidence="1">The sequence shown here is derived from an EMBL/GenBank/DDBJ whole genome shotgun (WGS) entry which is preliminary data.</text>
</comment>
<organism evidence="1 2">
    <name type="scientific">Mucilaginibacter roseus</name>
    <dbReference type="NCBI Taxonomy" id="1528868"/>
    <lineage>
        <taxon>Bacteria</taxon>
        <taxon>Pseudomonadati</taxon>
        <taxon>Bacteroidota</taxon>
        <taxon>Sphingobacteriia</taxon>
        <taxon>Sphingobacteriales</taxon>
        <taxon>Sphingobacteriaceae</taxon>
        <taxon>Mucilaginibacter</taxon>
    </lineage>
</organism>
<gene>
    <name evidence="1" type="ORF">LT679_08655</name>
</gene>
<reference evidence="1 2" key="1">
    <citation type="submission" date="2021-12" db="EMBL/GenBank/DDBJ databases">
        <title>Mucilaginibacter roseus genome.</title>
        <authorList>
            <person name="Ferreira J.R."/>
            <person name="Newman J.D."/>
        </authorList>
    </citation>
    <scope>NUCLEOTIDE SEQUENCE [LARGE SCALE GENOMIC DNA]</scope>
    <source>
        <strain evidence="1 2">LMG 28454</strain>
    </source>
</reference>
<protein>
    <submittedName>
        <fullName evidence="1">Uncharacterized protein</fullName>
    </submittedName>
</protein>
<evidence type="ECO:0000313" key="1">
    <source>
        <dbReference type="EMBL" id="MCD8740667.1"/>
    </source>
</evidence>
<evidence type="ECO:0000313" key="2">
    <source>
        <dbReference type="Proteomes" id="UP001199919"/>
    </source>
</evidence>
<dbReference type="RefSeq" id="WP_232177056.1">
    <property type="nucleotide sequence ID" value="NZ_JAJPWV010000002.1"/>
</dbReference>
<dbReference type="Proteomes" id="UP001199919">
    <property type="component" value="Unassembled WGS sequence"/>
</dbReference>
<sequence length="115" mass="13404">MLLATDVTELHQLFKLPILFQHYAEHKERNTRVSFVDFLSMHYWGDDMDDNDDDRDMQLPFKKIDAHITQTIFLPAVKLLNVKAPELPVVTAYPDYTHQYCPDRALASPFRPPCA</sequence>
<accession>A0ABS8U325</accession>
<keyword evidence="2" id="KW-1185">Reference proteome</keyword>
<dbReference type="EMBL" id="JAJPWV010000002">
    <property type="protein sequence ID" value="MCD8740667.1"/>
    <property type="molecule type" value="Genomic_DNA"/>
</dbReference>